<organism evidence="1 2">
    <name type="scientific">Dactylosporangium sucinum</name>
    <dbReference type="NCBI Taxonomy" id="1424081"/>
    <lineage>
        <taxon>Bacteria</taxon>
        <taxon>Bacillati</taxon>
        <taxon>Actinomycetota</taxon>
        <taxon>Actinomycetes</taxon>
        <taxon>Micromonosporales</taxon>
        <taxon>Micromonosporaceae</taxon>
        <taxon>Dactylosporangium</taxon>
    </lineage>
</organism>
<dbReference type="AlphaFoldDB" id="A0A917U329"/>
<dbReference type="RefSeq" id="WP_190253661.1">
    <property type="nucleotide sequence ID" value="NZ_BMPI01000035.1"/>
</dbReference>
<dbReference type="Proteomes" id="UP000642070">
    <property type="component" value="Unassembled WGS sequence"/>
</dbReference>
<reference evidence="1" key="1">
    <citation type="journal article" date="2014" name="Int. J. Syst. Evol. Microbiol.">
        <title>Complete genome sequence of Corynebacterium casei LMG S-19264T (=DSM 44701T), isolated from a smear-ripened cheese.</title>
        <authorList>
            <consortium name="US DOE Joint Genome Institute (JGI-PGF)"/>
            <person name="Walter F."/>
            <person name="Albersmeier A."/>
            <person name="Kalinowski J."/>
            <person name="Ruckert C."/>
        </authorList>
    </citation>
    <scope>NUCLEOTIDE SEQUENCE</scope>
    <source>
        <strain evidence="1">JCM 19831</strain>
    </source>
</reference>
<keyword evidence="2" id="KW-1185">Reference proteome</keyword>
<gene>
    <name evidence="1" type="ORF">GCM10007977_063510</name>
</gene>
<evidence type="ECO:0000313" key="2">
    <source>
        <dbReference type="Proteomes" id="UP000642070"/>
    </source>
</evidence>
<accession>A0A917U329</accession>
<sequence>MTYQQVTLINGFPYDVTVINDMSAELASRSRAGLGIIKRHNRTTASSTTTTEVGVVRIDNVPVSVGRLYRIWTSAVIFNSTVANDLIDARIRVNLAGTATTSSTQLGGLVENAHSAGSSQKTKAFTVPWVPGSSGNASVLLSVARSLGTGNVNLIGQAGYPIDLVIEDCGLDPGASGVNI</sequence>
<name>A0A917U329_9ACTN</name>
<dbReference type="EMBL" id="BMPI01000035">
    <property type="protein sequence ID" value="GGM53148.1"/>
    <property type="molecule type" value="Genomic_DNA"/>
</dbReference>
<protein>
    <submittedName>
        <fullName evidence="1">Uncharacterized protein</fullName>
    </submittedName>
</protein>
<comment type="caution">
    <text evidence="1">The sequence shown here is derived from an EMBL/GenBank/DDBJ whole genome shotgun (WGS) entry which is preliminary data.</text>
</comment>
<reference evidence="1" key="2">
    <citation type="submission" date="2020-09" db="EMBL/GenBank/DDBJ databases">
        <authorList>
            <person name="Sun Q."/>
            <person name="Ohkuma M."/>
        </authorList>
    </citation>
    <scope>NUCLEOTIDE SEQUENCE</scope>
    <source>
        <strain evidence="1">JCM 19831</strain>
    </source>
</reference>
<evidence type="ECO:0000313" key="1">
    <source>
        <dbReference type="EMBL" id="GGM53148.1"/>
    </source>
</evidence>
<proteinExistence type="predicted"/>